<dbReference type="AlphaFoldDB" id="A0A1M6V4C2"/>
<keyword evidence="1 2" id="KW-0732">Signal</keyword>
<dbReference type="Gene3D" id="3.60.21.10">
    <property type="match status" value="1"/>
</dbReference>
<sequence>MKRLLILVVLIGTVQFSRAQDALSEWWFWPDYTLDRHANNPIGPRLESPKSPVAPLKYKTYPFEFFGQDPTERVEGFFPSERVPTEAFSVELWLLYHVNQEVGIMTTYRYQHQEQDPLWLLGVYGRQVVFTLKDQESAFSSALNVEVEGRGWKNYWAHLVATYDGQFMKLYLNGELKAQMKVGKIMQYDPKVMQLENAAYLSHEPYMQMGDLLKCQRLYRQALSKKEIEKNFEDFQNLTIEGKLYPDLFHYNAGPYLQMGTPTQMGVVWETSEPTNTVIEYGTSVPLTESVKLETLKSNRETGTIEGSNINQYVFKNLEPGQAYFYNIKSTTKDGQVIESGISTFKTGEVAPASFTFSVIGDTEARPHVNNRVSKLLWDERPEFLLNLGDLTDGGQEANKFQWNYEYFHAMSQLTSRIPVYPVAGNGEGDLYWFNQYHILPYKDKAYYKFTFGNAEFFMLDSNRKDQFAEGAEQYVWLEEQLQHSTAEWKFVAHHHAPYSSDEDDYGDSWKESTSMGDPEIKPIVPLYEKYGVDMVFFGHLHTYQRTHQILDNKVTKTKGVTYVQAGGAGGNLEDFAPTRSWFSAKTFRGHHYLTIEVFGDELELRMYDSEGRMKDIFKLNKSTNHE</sequence>
<reference evidence="6" key="1">
    <citation type="submission" date="2016-11" db="EMBL/GenBank/DDBJ databases">
        <authorList>
            <person name="Varghese N."/>
            <person name="Submissions S."/>
        </authorList>
    </citation>
    <scope>NUCLEOTIDE SEQUENCE [LARGE SCALE GENOMIC DNA]</scope>
    <source>
        <strain evidence="6">DSM 26134</strain>
    </source>
</reference>
<dbReference type="RefSeq" id="WP_073124680.1">
    <property type="nucleotide sequence ID" value="NZ_FRAA01000008.1"/>
</dbReference>
<feature type="domain" description="Purple acid phosphatase N-terminal" evidence="4">
    <location>
        <begin position="257"/>
        <end position="347"/>
    </location>
</feature>
<feature type="chain" id="PRO_5013223504" evidence="2">
    <location>
        <begin position="20"/>
        <end position="627"/>
    </location>
</feature>
<dbReference type="InterPro" id="IPR029052">
    <property type="entry name" value="Metallo-depent_PP-like"/>
</dbReference>
<dbReference type="PANTHER" id="PTHR22953:SF153">
    <property type="entry name" value="PURPLE ACID PHOSPHATASE"/>
    <property type="match status" value="1"/>
</dbReference>
<dbReference type="InterPro" id="IPR015914">
    <property type="entry name" value="PAPs_N"/>
</dbReference>
<dbReference type="InterPro" id="IPR013320">
    <property type="entry name" value="ConA-like_dom_sf"/>
</dbReference>
<dbReference type="Pfam" id="PF00149">
    <property type="entry name" value="Metallophos"/>
    <property type="match status" value="1"/>
</dbReference>
<keyword evidence="6" id="KW-1185">Reference proteome</keyword>
<gene>
    <name evidence="5" type="ORF">SAMN04488028_108113</name>
</gene>
<accession>A0A1M6V4C2</accession>
<evidence type="ECO:0000259" key="4">
    <source>
        <dbReference type="Pfam" id="PF16656"/>
    </source>
</evidence>
<protein>
    <submittedName>
        <fullName evidence="5">3',5'-cyclic AMP phosphodiesterase CpdA</fullName>
    </submittedName>
</protein>
<dbReference type="STRING" id="156994.SAMN04488028_108113"/>
<feature type="domain" description="Calcineurin-like phosphoesterase" evidence="3">
    <location>
        <begin position="357"/>
        <end position="544"/>
    </location>
</feature>
<dbReference type="InterPro" id="IPR039331">
    <property type="entry name" value="PAPs-like"/>
</dbReference>
<dbReference type="InterPro" id="IPR008963">
    <property type="entry name" value="Purple_acid_Pase-like_N"/>
</dbReference>
<dbReference type="GO" id="GO:0003993">
    <property type="term" value="F:acid phosphatase activity"/>
    <property type="evidence" value="ECO:0007669"/>
    <property type="project" value="InterPro"/>
</dbReference>
<dbReference type="SUPFAM" id="SSF49363">
    <property type="entry name" value="Purple acid phosphatase, N-terminal domain"/>
    <property type="match status" value="1"/>
</dbReference>
<feature type="signal peptide" evidence="2">
    <location>
        <begin position="1"/>
        <end position="19"/>
    </location>
</feature>
<evidence type="ECO:0000313" key="5">
    <source>
        <dbReference type="EMBL" id="SHK76221.1"/>
    </source>
</evidence>
<dbReference type="Gene3D" id="2.60.40.380">
    <property type="entry name" value="Purple acid phosphatase-like, N-terminal"/>
    <property type="match status" value="1"/>
</dbReference>
<dbReference type="Gene3D" id="2.60.120.200">
    <property type="match status" value="1"/>
</dbReference>
<dbReference type="InterPro" id="IPR004843">
    <property type="entry name" value="Calcineurin-like_PHP"/>
</dbReference>
<name>A0A1M6V4C2_REIAG</name>
<organism evidence="5 6">
    <name type="scientific">Reichenbachiella agariperforans</name>
    <dbReference type="NCBI Taxonomy" id="156994"/>
    <lineage>
        <taxon>Bacteria</taxon>
        <taxon>Pseudomonadati</taxon>
        <taxon>Bacteroidota</taxon>
        <taxon>Cytophagia</taxon>
        <taxon>Cytophagales</taxon>
        <taxon>Reichenbachiellaceae</taxon>
        <taxon>Reichenbachiella</taxon>
    </lineage>
</organism>
<dbReference type="GO" id="GO:0004553">
    <property type="term" value="F:hydrolase activity, hydrolyzing O-glycosyl compounds"/>
    <property type="evidence" value="ECO:0007669"/>
    <property type="project" value="UniProtKB-ARBA"/>
</dbReference>
<dbReference type="SUPFAM" id="SSF56300">
    <property type="entry name" value="Metallo-dependent phosphatases"/>
    <property type="match status" value="1"/>
</dbReference>
<evidence type="ECO:0000256" key="2">
    <source>
        <dbReference type="SAM" id="SignalP"/>
    </source>
</evidence>
<dbReference type="GO" id="GO:0005975">
    <property type="term" value="P:carbohydrate metabolic process"/>
    <property type="evidence" value="ECO:0007669"/>
    <property type="project" value="UniProtKB-ARBA"/>
</dbReference>
<dbReference type="PANTHER" id="PTHR22953">
    <property type="entry name" value="ACID PHOSPHATASE RELATED"/>
    <property type="match status" value="1"/>
</dbReference>
<evidence type="ECO:0000313" key="6">
    <source>
        <dbReference type="Proteomes" id="UP000184474"/>
    </source>
</evidence>
<dbReference type="Proteomes" id="UP000184474">
    <property type="component" value="Unassembled WGS sequence"/>
</dbReference>
<dbReference type="EMBL" id="FRAA01000008">
    <property type="protein sequence ID" value="SHK76221.1"/>
    <property type="molecule type" value="Genomic_DNA"/>
</dbReference>
<dbReference type="Pfam" id="PF13385">
    <property type="entry name" value="Laminin_G_3"/>
    <property type="match status" value="1"/>
</dbReference>
<dbReference type="SUPFAM" id="SSF49899">
    <property type="entry name" value="Concanavalin A-like lectins/glucanases"/>
    <property type="match status" value="1"/>
</dbReference>
<evidence type="ECO:0000259" key="3">
    <source>
        <dbReference type="Pfam" id="PF00149"/>
    </source>
</evidence>
<evidence type="ECO:0000256" key="1">
    <source>
        <dbReference type="ARBA" id="ARBA00022729"/>
    </source>
</evidence>
<dbReference type="GO" id="GO:0046872">
    <property type="term" value="F:metal ion binding"/>
    <property type="evidence" value="ECO:0007669"/>
    <property type="project" value="InterPro"/>
</dbReference>
<proteinExistence type="predicted"/>
<dbReference type="Pfam" id="PF16656">
    <property type="entry name" value="Pur_ac_phosph_N"/>
    <property type="match status" value="1"/>
</dbReference>